<evidence type="ECO:0000256" key="2">
    <source>
        <dbReference type="ARBA" id="ARBA00023163"/>
    </source>
</evidence>
<sequence length="218" mass="22390">MRIIEPHRDAGAYALRVLGAADVFRFEEHLAECSACGVRVREFRGVAAELAAYARRTPAGVAPVVSPGPEVLRRMVAAAAFGRRTSRRRRLALVAAAVALGVGGPALVLQGVPADRAGAERWTATGGLPGVSAVVTTGAREWGTDVGLEVARLPVAAGVCALVAVGRDGSEQTVSTWSVAGAGGKPATVRGGAALDPADIDHFEVRASDGHRLATVTR</sequence>
<keyword evidence="3" id="KW-0472">Membrane</keyword>
<dbReference type="InterPro" id="IPR041916">
    <property type="entry name" value="Anti_sigma_zinc_sf"/>
</dbReference>
<name>A0ABS4VJR1_9ACTN</name>
<dbReference type="EMBL" id="JAGINS010000002">
    <property type="protein sequence ID" value="MBP2364154.1"/>
    <property type="molecule type" value="Genomic_DNA"/>
</dbReference>
<keyword evidence="6" id="KW-1185">Reference proteome</keyword>
<keyword evidence="1" id="KW-0805">Transcription regulation</keyword>
<dbReference type="Pfam" id="PF13490">
    <property type="entry name" value="zf-HC2"/>
    <property type="match status" value="1"/>
</dbReference>
<protein>
    <recommendedName>
        <fullName evidence="4">Putative zinc-finger domain-containing protein</fullName>
    </recommendedName>
</protein>
<keyword evidence="3" id="KW-0812">Transmembrane</keyword>
<evidence type="ECO:0000313" key="6">
    <source>
        <dbReference type="Proteomes" id="UP001519311"/>
    </source>
</evidence>
<keyword evidence="2" id="KW-0804">Transcription</keyword>
<evidence type="ECO:0000256" key="3">
    <source>
        <dbReference type="SAM" id="Phobius"/>
    </source>
</evidence>
<reference evidence="5 6" key="1">
    <citation type="submission" date="2021-03" db="EMBL/GenBank/DDBJ databases">
        <title>Sequencing the genomes of 1000 actinobacteria strains.</title>
        <authorList>
            <person name="Klenk H.-P."/>
        </authorList>
    </citation>
    <scope>NUCLEOTIDE SEQUENCE [LARGE SCALE GENOMIC DNA]</scope>
    <source>
        <strain evidence="5 6">DSM 40843</strain>
    </source>
</reference>
<dbReference type="Gene3D" id="1.10.10.1320">
    <property type="entry name" value="Anti-sigma factor, zinc-finger domain"/>
    <property type="match status" value="1"/>
</dbReference>
<dbReference type="InterPro" id="IPR027383">
    <property type="entry name" value="Znf_put"/>
</dbReference>
<evidence type="ECO:0000256" key="1">
    <source>
        <dbReference type="ARBA" id="ARBA00023015"/>
    </source>
</evidence>
<dbReference type="RefSeq" id="WP_056800097.1">
    <property type="nucleotide sequence ID" value="NZ_BMWJ01000007.1"/>
</dbReference>
<comment type="caution">
    <text evidence="5">The sequence shown here is derived from an EMBL/GenBank/DDBJ whole genome shotgun (WGS) entry which is preliminary data.</text>
</comment>
<proteinExistence type="predicted"/>
<evidence type="ECO:0000313" key="5">
    <source>
        <dbReference type="EMBL" id="MBP2364154.1"/>
    </source>
</evidence>
<feature type="domain" description="Putative zinc-finger" evidence="4">
    <location>
        <begin position="11"/>
        <end position="36"/>
    </location>
</feature>
<accession>A0ABS4VJR1</accession>
<feature type="transmembrane region" description="Helical" evidence="3">
    <location>
        <begin position="91"/>
        <end position="109"/>
    </location>
</feature>
<gene>
    <name evidence="5" type="ORF">JOF59_006646</name>
</gene>
<organism evidence="5 6">
    <name type="scientific">Streptomyces clavifer</name>
    <dbReference type="NCBI Taxonomy" id="68188"/>
    <lineage>
        <taxon>Bacteria</taxon>
        <taxon>Bacillati</taxon>
        <taxon>Actinomycetota</taxon>
        <taxon>Actinomycetes</taxon>
        <taxon>Kitasatosporales</taxon>
        <taxon>Streptomycetaceae</taxon>
        <taxon>Streptomyces</taxon>
    </lineage>
</organism>
<evidence type="ECO:0000259" key="4">
    <source>
        <dbReference type="Pfam" id="PF13490"/>
    </source>
</evidence>
<keyword evidence="3" id="KW-1133">Transmembrane helix</keyword>
<dbReference type="Proteomes" id="UP001519311">
    <property type="component" value="Unassembled WGS sequence"/>
</dbReference>